<dbReference type="Proteomes" id="UP000321378">
    <property type="component" value="Chromosome"/>
</dbReference>
<evidence type="ECO:0000313" key="3">
    <source>
        <dbReference type="EMBL" id="BBM52962.1"/>
    </source>
</evidence>
<dbReference type="AlphaFoldDB" id="A0A510K4S8"/>
<reference evidence="2 5" key="1">
    <citation type="submission" date="2019-07" db="EMBL/GenBank/DDBJ databases">
        <title>Complete Genome Sequence of Leptotrichia trevisanii Strain JMUB3870.</title>
        <authorList>
            <person name="Watanabe S."/>
            <person name="Cui L."/>
        </authorList>
    </citation>
    <scope>NUCLEOTIDE SEQUENCE [LARGE SCALE GENOMIC DNA]</scope>
    <source>
        <strain evidence="2 5">JMUB3870</strain>
    </source>
</reference>
<proteinExistence type="predicted"/>
<evidence type="ECO:0000313" key="4">
    <source>
        <dbReference type="Proteomes" id="UP000321378"/>
    </source>
</evidence>
<accession>A0A510K4S8</accession>
<keyword evidence="5" id="KW-1185">Reference proteome</keyword>
<evidence type="ECO:0000313" key="2">
    <source>
        <dbReference type="EMBL" id="BBM45751.1"/>
    </source>
</evidence>
<evidence type="ECO:0000256" key="1">
    <source>
        <dbReference type="SAM" id="SignalP"/>
    </source>
</evidence>
<feature type="signal peptide" evidence="1">
    <location>
        <begin position="1"/>
        <end position="19"/>
    </location>
</feature>
<dbReference type="RefSeq" id="WP_051354405.1">
    <property type="nucleotide sequence ID" value="NZ_AP019831.1"/>
</dbReference>
<dbReference type="EMBL" id="AP019831">
    <property type="protein sequence ID" value="BBM45751.1"/>
    <property type="molecule type" value="Genomic_DNA"/>
</dbReference>
<name>A0A510K4S8_9FUSO</name>
<protein>
    <recommendedName>
        <fullName evidence="6">Lipoprotein</fullName>
    </recommendedName>
</protein>
<dbReference type="Proteomes" id="UP000422644">
    <property type="component" value="Chromosome"/>
</dbReference>
<gene>
    <name evidence="2" type="ORF">JMUB3870_1871</name>
    <name evidence="3" type="ORF">JMUB3935_1942</name>
</gene>
<reference evidence="3 4" key="2">
    <citation type="submission" date="2019-07" db="EMBL/GenBank/DDBJ databases">
        <title>Complete Genome Sequence of Leptotrichia trevisanii Strain JMUB3935.</title>
        <authorList>
            <person name="Watanabe S."/>
            <person name="Cui L."/>
        </authorList>
    </citation>
    <scope>NUCLEOTIDE SEQUENCE [LARGE SCALE GENOMIC DNA]</scope>
    <source>
        <strain evidence="3 4">JMUB3935</strain>
    </source>
</reference>
<sequence>MKNLLKVLFLGSLMLSVASCELFSPKEWAKYNRGRELRGRTCDYDRYGNYKCYDKRPHCIRDSSGEIVECSEKPY</sequence>
<evidence type="ECO:0008006" key="6">
    <source>
        <dbReference type="Google" id="ProtNLM"/>
    </source>
</evidence>
<dbReference type="EMBL" id="AP019840">
    <property type="protein sequence ID" value="BBM52962.1"/>
    <property type="molecule type" value="Genomic_DNA"/>
</dbReference>
<dbReference type="OrthoDB" id="80986at2"/>
<organism evidence="2 5">
    <name type="scientific">Leptotrichia trevisanii</name>
    <dbReference type="NCBI Taxonomy" id="109328"/>
    <lineage>
        <taxon>Bacteria</taxon>
        <taxon>Fusobacteriati</taxon>
        <taxon>Fusobacteriota</taxon>
        <taxon>Fusobacteriia</taxon>
        <taxon>Fusobacteriales</taxon>
        <taxon>Leptotrichiaceae</taxon>
        <taxon>Leptotrichia</taxon>
    </lineage>
</organism>
<evidence type="ECO:0000313" key="5">
    <source>
        <dbReference type="Proteomes" id="UP000422644"/>
    </source>
</evidence>
<feature type="chain" id="PRO_5044617028" description="Lipoprotein" evidence="1">
    <location>
        <begin position="20"/>
        <end position="75"/>
    </location>
</feature>
<dbReference type="PROSITE" id="PS51257">
    <property type="entry name" value="PROKAR_LIPOPROTEIN"/>
    <property type="match status" value="1"/>
</dbReference>
<dbReference type="STRING" id="1122173.GCA_000482505_01892"/>
<keyword evidence="1" id="KW-0732">Signal</keyword>